<dbReference type="GO" id="GO:0008483">
    <property type="term" value="F:transaminase activity"/>
    <property type="evidence" value="ECO:0007669"/>
    <property type="project" value="UniProtKB-KW"/>
</dbReference>
<evidence type="ECO:0000256" key="4">
    <source>
        <dbReference type="SAM" id="MobiDB-lite"/>
    </source>
</evidence>
<dbReference type="Pfam" id="PF00155">
    <property type="entry name" value="Aminotran_1_2"/>
    <property type="match status" value="1"/>
</dbReference>
<evidence type="ECO:0000259" key="5">
    <source>
        <dbReference type="Pfam" id="PF00155"/>
    </source>
</evidence>
<dbReference type="InterPro" id="IPR015421">
    <property type="entry name" value="PyrdxlP-dep_Trfase_major"/>
</dbReference>
<dbReference type="CDD" id="cd00609">
    <property type="entry name" value="AAT_like"/>
    <property type="match status" value="1"/>
</dbReference>
<evidence type="ECO:0000256" key="1">
    <source>
        <dbReference type="ARBA" id="ARBA00001933"/>
    </source>
</evidence>
<dbReference type="PANTHER" id="PTHR42885">
    <property type="entry name" value="HISTIDINOL-PHOSPHATE AMINOTRANSFERASE-RELATED"/>
    <property type="match status" value="1"/>
</dbReference>
<comment type="similarity">
    <text evidence="3">Belongs to the class-I pyridoxal-phosphate-dependent aminotransferase family.</text>
</comment>
<dbReference type="Gene3D" id="3.90.1150.10">
    <property type="entry name" value="Aspartate Aminotransferase, domain 1"/>
    <property type="match status" value="1"/>
</dbReference>
<feature type="domain" description="Aminotransferase class I/classII large" evidence="5">
    <location>
        <begin position="26"/>
        <end position="339"/>
    </location>
</feature>
<dbReference type="Gene3D" id="3.40.640.10">
    <property type="entry name" value="Type I PLP-dependent aspartate aminotransferase-like (Major domain)"/>
    <property type="match status" value="1"/>
</dbReference>
<dbReference type="RefSeq" id="WP_068769084.1">
    <property type="nucleotide sequence ID" value="NZ_CP109796.1"/>
</dbReference>
<dbReference type="PANTHER" id="PTHR42885:SF1">
    <property type="entry name" value="THREONINE-PHOSPHATE DECARBOXYLASE"/>
    <property type="match status" value="1"/>
</dbReference>
<name>A0A178IMG2_9BACT</name>
<evidence type="ECO:0000313" key="6">
    <source>
        <dbReference type="EMBL" id="OAM91092.1"/>
    </source>
</evidence>
<dbReference type="InterPro" id="IPR015422">
    <property type="entry name" value="PyrdxlP-dep_Trfase_small"/>
</dbReference>
<keyword evidence="3" id="KW-0808">Transferase</keyword>
<accession>A0A178IMG2</accession>
<comment type="cofactor">
    <cofactor evidence="1 3">
        <name>pyridoxal 5'-phosphate</name>
        <dbReference type="ChEBI" id="CHEBI:597326"/>
    </cofactor>
</comment>
<comment type="caution">
    <text evidence="6">The sequence shown here is derived from an EMBL/GenBank/DDBJ whole genome shotgun (WGS) entry which is preliminary data.</text>
</comment>
<dbReference type="STRING" id="1184151.AW736_04770"/>
<dbReference type="EC" id="2.6.1.-" evidence="3"/>
<proteinExistence type="inferred from homology"/>
<keyword evidence="7" id="KW-1185">Reference proteome</keyword>
<feature type="compositionally biased region" description="Basic and acidic residues" evidence="4">
    <location>
        <begin position="1"/>
        <end position="20"/>
    </location>
</feature>
<keyword evidence="2" id="KW-0663">Pyridoxal phosphate</keyword>
<keyword evidence="3" id="KW-0032">Aminotransferase</keyword>
<sequence length="345" mass="37886">MIYGHGDDAHSQTHHIRDDFSSNIRPDGPPVELIDHLRARLSAVARYPEPAADTVRRQLAATHQVSAAQVLVTAGATAAIYLVAQAHRARASLIVTPTFSEYEDACRLHDHKLAFSARARFFADPGSHLDTAPRPDLLWLCNPNNPTGEAASRDELLALIDAHPRTLFVIDQSYADFCLVAPILPADTAVRENLILIRSLTKTLGIPGLRIGHVFASASNIAALARHLQPWAVNTLALEAAAYYLAHRARLAPPLETWLAHTRAFSRAVAGLEGFTPHPTATTFFLVELARGTSAALKQYLVEKHGILIRDAANFRGLTSRHIRVSPQSPWQNHRLAQSLQTWRG</sequence>
<dbReference type="SUPFAM" id="SSF53383">
    <property type="entry name" value="PLP-dependent transferases"/>
    <property type="match status" value="1"/>
</dbReference>
<reference evidence="6 7" key="1">
    <citation type="submission" date="2016-01" db="EMBL/GenBank/DDBJ databases">
        <title>High potential of lignocellulose degradation of a new Verrucomicrobia species.</title>
        <authorList>
            <person name="Wang Y."/>
            <person name="Shi Y."/>
            <person name="Qiu Z."/>
            <person name="Liu S."/>
            <person name="Yang H."/>
        </authorList>
    </citation>
    <scope>NUCLEOTIDE SEQUENCE [LARGE SCALE GENOMIC DNA]</scope>
    <source>
        <strain evidence="6 7">TSB47</strain>
    </source>
</reference>
<evidence type="ECO:0000313" key="7">
    <source>
        <dbReference type="Proteomes" id="UP000078486"/>
    </source>
</evidence>
<dbReference type="InterPro" id="IPR004838">
    <property type="entry name" value="NHTrfase_class1_PyrdxlP-BS"/>
</dbReference>
<dbReference type="InterPro" id="IPR004839">
    <property type="entry name" value="Aminotransferase_I/II_large"/>
</dbReference>
<dbReference type="OrthoDB" id="9813612at2"/>
<dbReference type="Proteomes" id="UP000078486">
    <property type="component" value="Unassembled WGS sequence"/>
</dbReference>
<dbReference type="AlphaFoldDB" id="A0A178IMG2"/>
<dbReference type="InterPro" id="IPR015424">
    <property type="entry name" value="PyrdxlP-dep_Trfase"/>
</dbReference>
<organism evidence="6 7">
    <name type="scientific">Termitidicoccus mucosus</name>
    <dbReference type="NCBI Taxonomy" id="1184151"/>
    <lineage>
        <taxon>Bacteria</taxon>
        <taxon>Pseudomonadati</taxon>
        <taxon>Verrucomicrobiota</taxon>
        <taxon>Opitutia</taxon>
        <taxon>Opitutales</taxon>
        <taxon>Opitutaceae</taxon>
        <taxon>Termitidicoccus</taxon>
    </lineage>
</organism>
<feature type="region of interest" description="Disordered" evidence="4">
    <location>
        <begin position="1"/>
        <end position="24"/>
    </location>
</feature>
<gene>
    <name evidence="6" type="ORF">AW736_04770</name>
</gene>
<dbReference type="EMBL" id="LRRQ01000040">
    <property type="protein sequence ID" value="OAM91092.1"/>
    <property type="molecule type" value="Genomic_DNA"/>
</dbReference>
<evidence type="ECO:0000256" key="2">
    <source>
        <dbReference type="ARBA" id="ARBA00022898"/>
    </source>
</evidence>
<evidence type="ECO:0000256" key="3">
    <source>
        <dbReference type="RuleBase" id="RU000481"/>
    </source>
</evidence>
<dbReference type="GO" id="GO:0030170">
    <property type="term" value="F:pyridoxal phosphate binding"/>
    <property type="evidence" value="ECO:0007669"/>
    <property type="project" value="InterPro"/>
</dbReference>
<dbReference type="PROSITE" id="PS00105">
    <property type="entry name" value="AA_TRANSFER_CLASS_1"/>
    <property type="match status" value="1"/>
</dbReference>
<protein>
    <recommendedName>
        <fullName evidence="3">Aminotransferase</fullName>
        <ecNumber evidence="3">2.6.1.-</ecNumber>
    </recommendedName>
</protein>